<feature type="chain" id="PRO_5012497845" evidence="2">
    <location>
        <begin position="16"/>
        <end position="119"/>
    </location>
</feature>
<organism evidence="3 4">
    <name type="scientific">Phaseolus angularis</name>
    <name type="common">Azuki bean</name>
    <name type="synonym">Vigna angularis</name>
    <dbReference type="NCBI Taxonomy" id="3914"/>
    <lineage>
        <taxon>Eukaryota</taxon>
        <taxon>Viridiplantae</taxon>
        <taxon>Streptophyta</taxon>
        <taxon>Embryophyta</taxon>
        <taxon>Tracheophyta</taxon>
        <taxon>Spermatophyta</taxon>
        <taxon>Magnoliopsida</taxon>
        <taxon>eudicotyledons</taxon>
        <taxon>Gunneridae</taxon>
        <taxon>Pentapetalae</taxon>
        <taxon>rosids</taxon>
        <taxon>fabids</taxon>
        <taxon>Fabales</taxon>
        <taxon>Fabaceae</taxon>
        <taxon>Papilionoideae</taxon>
        <taxon>50 kb inversion clade</taxon>
        <taxon>NPAAA clade</taxon>
        <taxon>indigoferoid/millettioid clade</taxon>
        <taxon>Phaseoleae</taxon>
        <taxon>Vigna</taxon>
    </lineage>
</organism>
<reference evidence="4" key="1">
    <citation type="journal article" date="2015" name="Proc. Natl. Acad. Sci. U.S.A.">
        <title>Genome sequencing of adzuki bean (Vigna angularis) provides insight into high starch and low fat accumulation and domestication.</title>
        <authorList>
            <person name="Yang K."/>
            <person name="Tian Z."/>
            <person name="Chen C."/>
            <person name="Luo L."/>
            <person name="Zhao B."/>
            <person name="Wang Z."/>
            <person name="Yu L."/>
            <person name="Li Y."/>
            <person name="Sun Y."/>
            <person name="Li W."/>
            <person name="Chen Y."/>
            <person name="Li Y."/>
            <person name="Zhang Y."/>
            <person name="Ai D."/>
            <person name="Zhao J."/>
            <person name="Shang C."/>
            <person name="Ma Y."/>
            <person name="Wu B."/>
            <person name="Wang M."/>
            <person name="Gao L."/>
            <person name="Sun D."/>
            <person name="Zhang P."/>
            <person name="Guo F."/>
            <person name="Wang W."/>
            <person name="Li Y."/>
            <person name="Wang J."/>
            <person name="Varshney R.K."/>
            <person name="Wang J."/>
            <person name="Ling H.Q."/>
            <person name="Wan P."/>
        </authorList>
    </citation>
    <scope>NUCLEOTIDE SEQUENCE</scope>
    <source>
        <strain evidence="4">cv. Jingnong 6</strain>
    </source>
</reference>
<feature type="region of interest" description="Disordered" evidence="1">
    <location>
        <begin position="33"/>
        <end position="73"/>
    </location>
</feature>
<dbReference type="Proteomes" id="UP000053144">
    <property type="component" value="Chromosome 10"/>
</dbReference>
<name>A0A0L9VL94_PHAAN</name>
<dbReference type="EMBL" id="CM003380">
    <property type="protein sequence ID" value="KOM55836.1"/>
    <property type="molecule type" value="Genomic_DNA"/>
</dbReference>
<feature type="signal peptide" evidence="2">
    <location>
        <begin position="1"/>
        <end position="15"/>
    </location>
</feature>
<evidence type="ECO:0000256" key="2">
    <source>
        <dbReference type="SAM" id="SignalP"/>
    </source>
</evidence>
<dbReference type="Gramene" id="KOM55836">
    <property type="protein sequence ID" value="KOM55836"/>
    <property type="gene ID" value="LR48_Vigan10g172800"/>
</dbReference>
<evidence type="ECO:0000313" key="4">
    <source>
        <dbReference type="Proteomes" id="UP000053144"/>
    </source>
</evidence>
<gene>
    <name evidence="3" type="ORF">LR48_Vigan10g172800</name>
</gene>
<proteinExistence type="predicted"/>
<sequence>MFVNLMAFYISLLEANKDYGGVEGDNCGVHAGGGHAGVSKEVIRSGERRKKKGKKPITGSDKGNRSRPKDLLPGSCFYQYTPLNALRAKILENALSVDLLPLMKRMSTPRNVDKKKQSP</sequence>
<protein>
    <submittedName>
        <fullName evidence="3">Uncharacterized protein</fullName>
    </submittedName>
</protein>
<dbReference type="AlphaFoldDB" id="A0A0L9VL94"/>
<evidence type="ECO:0000313" key="3">
    <source>
        <dbReference type="EMBL" id="KOM55836.1"/>
    </source>
</evidence>
<keyword evidence="2" id="KW-0732">Signal</keyword>
<evidence type="ECO:0000256" key="1">
    <source>
        <dbReference type="SAM" id="MobiDB-lite"/>
    </source>
</evidence>
<accession>A0A0L9VL94</accession>